<dbReference type="GO" id="GO:0070297">
    <property type="term" value="P:regulation of phosphorelay signal transduction system"/>
    <property type="evidence" value="ECO:0007669"/>
    <property type="project" value="TreeGrafter"/>
</dbReference>
<organism evidence="1">
    <name type="scientific">freshwater metagenome</name>
    <dbReference type="NCBI Taxonomy" id="449393"/>
    <lineage>
        <taxon>unclassified sequences</taxon>
        <taxon>metagenomes</taxon>
        <taxon>ecological metagenomes</taxon>
    </lineage>
</organism>
<dbReference type="SUPFAM" id="SSF53254">
    <property type="entry name" value="Phosphoglycerate mutase-like"/>
    <property type="match status" value="1"/>
</dbReference>
<protein>
    <submittedName>
        <fullName evidence="1">Unannotated protein</fullName>
    </submittedName>
</protein>
<dbReference type="AlphaFoldDB" id="A0A6J5ZVP3"/>
<dbReference type="EMBL" id="CAESAO010000100">
    <property type="protein sequence ID" value="CAB4345432.1"/>
    <property type="molecule type" value="Genomic_DNA"/>
</dbReference>
<dbReference type="InterPro" id="IPR013078">
    <property type="entry name" value="His_Pase_superF_clade-1"/>
</dbReference>
<evidence type="ECO:0000313" key="1">
    <source>
        <dbReference type="EMBL" id="CAB4345432.1"/>
    </source>
</evidence>
<dbReference type="GO" id="GO:0101006">
    <property type="term" value="F:protein histidine phosphatase activity"/>
    <property type="evidence" value="ECO:0007669"/>
    <property type="project" value="TreeGrafter"/>
</dbReference>
<dbReference type="Gene3D" id="3.40.50.1240">
    <property type="entry name" value="Phosphoglycerate mutase-like"/>
    <property type="match status" value="1"/>
</dbReference>
<sequence length="195" mass="21302">MPTEESSVVLLRHGETEWSLNGRHTGLSDIELTENGRNEAREAGKRLAGMEFDHVLTSPLKRARETCELAGYGADAQTTDELTEWNYGEYEGITTVEIQQTKPDWWLFADGCPGGESAAEVGDRVDPLIERARADGGRWLFVAHGHVLRVVGARWAGLPAHEASALLLGTAAICVLGFEHGRPALKHWNDTGSLS</sequence>
<accession>A0A6J5ZVP3</accession>
<dbReference type="SMART" id="SM00855">
    <property type="entry name" value="PGAM"/>
    <property type="match status" value="1"/>
</dbReference>
<dbReference type="CDD" id="cd07067">
    <property type="entry name" value="HP_PGM_like"/>
    <property type="match status" value="1"/>
</dbReference>
<gene>
    <name evidence="1" type="ORF">UFOPK3522_01102</name>
</gene>
<proteinExistence type="predicted"/>
<name>A0A6J5ZVP3_9ZZZZ</name>
<dbReference type="PANTHER" id="PTHR48100:SF15">
    <property type="entry name" value="SEDOHEPTULOSE 1,7-BISPHOSPHATASE"/>
    <property type="match status" value="1"/>
</dbReference>
<dbReference type="PIRSF" id="PIRSF000709">
    <property type="entry name" value="6PFK_2-Ptase"/>
    <property type="match status" value="1"/>
</dbReference>
<dbReference type="Pfam" id="PF00300">
    <property type="entry name" value="His_Phos_1"/>
    <property type="match status" value="1"/>
</dbReference>
<dbReference type="InterPro" id="IPR029033">
    <property type="entry name" value="His_PPase_superfam"/>
</dbReference>
<reference evidence="1" key="1">
    <citation type="submission" date="2020-05" db="EMBL/GenBank/DDBJ databases">
        <authorList>
            <person name="Chiriac C."/>
            <person name="Salcher M."/>
            <person name="Ghai R."/>
            <person name="Kavagutti S V."/>
        </authorList>
    </citation>
    <scope>NUCLEOTIDE SEQUENCE</scope>
</reference>
<dbReference type="PANTHER" id="PTHR48100">
    <property type="entry name" value="BROAD-SPECIFICITY PHOSPHATASE YOR283W-RELATED"/>
    <property type="match status" value="1"/>
</dbReference>
<dbReference type="InterPro" id="IPR050275">
    <property type="entry name" value="PGM_Phosphatase"/>
</dbReference>